<keyword evidence="4" id="KW-1185">Reference proteome</keyword>
<dbReference type="AlphaFoldDB" id="A0A2M9XAX8"/>
<dbReference type="PANTHER" id="PTHR38731">
    <property type="entry name" value="LIPL45-RELATED LIPOPROTEIN-RELATED"/>
    <property type="match status" value="1"/>
</dbReference>
<dbReference type="Pfam" id="PF04773">
    <property type="entry name" value="FecR"/>
    <property type="match status" value="1"/>
</dbReference>
<dbReference type="Proteomes" id="UP000232196">
    <property type="component" value="Unassembled WGS sequence"/>
</dbReference>
<evidence type="ECO:0000256" key="1">
    <source>
        <dbReference type="SAM" id="SignalP"/>
    </source>
</evidence>
<name>A0A2M9XAX8_9LEPT</name>
<proteinExistence type="predicted"/>
<dbReference type="PANTHER" id="PTHR38731:SF1">
    <property type="entry name" value="FECR PROTEIN DOMAIN-CONTAINING PROTEIN"/>
    <property type="match status" value="1"/>
</dbReference>
<reference evidence="3 4" key="1">
    <citation type="submission" date="2017-07" db="EMBL/GenBank/DDBJ databases">
        <title>Leptospira spp. isolated from tropical soils.</title>
        <authorList>
            <person name="Thibeaux R."/>
            <person name="Iraola G."/>
            <person name="Ferres I."/>
            <person name="Bierque E."/>
            <person name="Girault D."/>
            <person name="Soupe-Gilbert M.-E."/>
            <person name="Picardeau M."/>
            <person name="Goarant C."/>
        </authorList>
    </citation>
    <scope>NUCLEOTIDE SEQUENCE [LARGE SCALE GENOMIC DNA]</scope>
    <source>
        <strain evidence="3 4">MCA1-C-A1</strain>
    </source>
</reference>
<feature type="domain" description="FecR protein" evidence="2">
    <location>
        <begin position="61"/>
        <end position="146"/>
    </location>
</feature>
<gene>
    <name evidence="3" type="ORF">CH357_14380</name>
</gene>
<feature type="signal peptide" evidence="1">
    <location>
        <begin position="1"/>
        <end position="20"/>
    </location>
</feature>
<feature type="chain" id="PRO_5014819160" evidence="1">
    <location>
        <begin position="21"/>
        <end position="244"/>
    </location>
</feature>
<keyword evidence="1" id="KW-0732">Signal</keyword>
<dbReference type="OrthoDB" id="323334at2"/>
<dbReference type="RefSeq" id="WP_100707463.1">
    <property type="nucleotide sequence ID" value="NZ_NPDL01000006.1"/>
</dbReference>
<dbReference type="EMBL" id="NPDN01000007">
    <property type="protein sequence ID" value="PJZ24769.1"/>
    <property type="molecule type" value="Genomic_DNA"/>
</dbReference>
<evidence type="ECO:0000313" key="3">
    <source>
        <dbReference type="EMBL" id="PJZ24769.1"/>
    </source>
</evidence>
<evidence type="ECO:0000259" key="2">
    <source>
        <dbReference type="Pfam" id="PF04773"/>
    </source>
</evidence>
<organism evidence="3 4">
    <name type="scientific">Leptospira hartskeerlii</name>
    <dbReference type="NCBI Taxonomy" id="2023177"/>
    <lineage>
        <taxon>Bacteria</taxon>
        <taxon>Pseudomonadati</taxon>
        <taxon>Spirochaetota</taxon>
        <taxon>Spirochaetia</taxon>
        <taxon>Leptospirales</taxon>
        <taxon>Leptospiraceae</taxon>
        <taxon>Leptospira</taxon>
    </lineage>
</organism>
<dbReference type="InterPro" id="IPR006860">
    <property type="entry name" value="FecR"/>
</dbReference>
<protein>
    <submittedName>
        <fullName evidence="3">Iron dicitrate transport regulator FecR</fullName>
    </submittedName>
</protein>
<dbReference type="Gene3D" id="2.60.120.1440">
    <property type="match status" value="1"/>
</dbReference>
<evidence type="ECO:0000313" key="4">
    <source>
        <dbReference type="Proteomes" id="UP000232196"/>
    </source>
</evidence>
<sequence length="244" mass="27329">MKYRALVSTFLIFSTFVALPSSLSAEEEIAIVLFVVGDVSGTQDGKKVSLKKNSILKKQDELETKEGKVDLQIGPSVVVRIAAFTKVKIAELSSDKKANKSKLELVSGKVFARVDKGSKKEDFTITTPSYNAGVRGTQFVVCEENETQRKENPDHEDSDVPNGIFVKEGEVGVTTENGKNFPLKRDEEAVVSPQGLLKQPLEEFMREKMKILDGFKKIMEENYKILRDQKLQNQELLNQTKQDL</sequence>
<accession>A0A2M9XAX8</accession>
<comment type="caution">
    <text evidence="3">The sequence shown here is derived from an EMBL/GenBank/DDBJ whole genome shotgun (WGS) entry which is preliminary data.</text>
</comment>